<dbReference type="GeneID" id="106470699"/>
<gene>
    <name evidence="12 13" type="primary">LOC106470699</name>
</gene>
<reference evidence="12 13" key="1">
    <citation type="submission" date="2025-05" db="UniProtKB">
        <authorList>
            <consortium name="RefSeq"/>
        </authorList>
    </citation>
    <scope>IDENTIFICATION</scope>
    <source>
        <tissue evidence="12 13">Muscle</tissue>
    </source>
</reference>
<evidence type="ECO:0000256" key="8">
    <source>
        <dbReference type="ARBA" id="ARBA00044824"/>
    </source>
</evidence>
<dbReference type="SMART" id="SM01254">
    <property type="entry name" value="KLRAQ"/>
    <property type="match status" value="1"/>
</dbReference>
<dbReference type="RefSeq" id="XP_013786719.1">
    <property type="nucleotide sequence ID" value="XM_013931265.2"/>
</dbReference>
<dbReference type="Pfam" id="PF10212">
    <property type="entry name" value="PPP1R21_helical"/>
    <property type="match status" value="1"/>
</dbReference>
<evidence type="ECO:0000256" key="1">
    <source>
        <dbReference type="ARBA" id="ARBA00004412"/>
    </source>
</evidence>
<comment type="subcellular location">
    <subcellularLocation>
        <location evidence="1">Early endosome</location>
    </subcellularLocation>
</comment>
<feature type="coiled-coil region" evidence="9">
    <location>
        <begin position="42"/>
        <end position="76"/>
    </location>
</feature>
<keyword evidence="11" id="KW-1185">Reference proteome</keyword>
<keyword evidence="3" id="KW-0967">Endosome</keyword>
<evidence type="ECO:0000256" key="5">
    <source>
        <dbReference type="ARBA" id="ARBA00023054"/>
    </source>
</evidence>
<dbReference type="Pfam" id="PF10205">
    <property type="entry name" value="KLRAQ"/>
    <property type="match status" value="1"/>
</dbReference>
<dbReference type="InterPro" id="IPR019343">
    <property type="entry name" value="PPP1R21_N"/>
</dbReference>
<evidence type="ECO:0000313" key="11">
    <source>
        <dbReference type="Proteomes" id="UP000694941"/>
    </source>
</evidence>
<dbReference type="Pfam" id="PF21636">
    <property type="entry name" value="PPP1R21_C"/>
    <property type="match status" value="1"/>
</dbReference>
<feature type="domain" description="Protein phosphatase 1 regulatory subunit 21 N-terminal" evidence="10">
    <location>
        <begin position="15"/>
        <end position="110"/>
    </location>
</feature>
<evidence type="ECO:0000256" key="2">
    <source>
        <dbReference type="ARBA" id="ARBA00020102"/>
    </source>
</evidence>
<dbReference type="PANTHER" id="PTHR21448">
    <property type="entry name" value="SMOOTH MUSCLE MYOSIN HEAVY CHAIN-RELATED"/>
    <property type="match status" value="1"/>
</dbReference>
<dbReference type="InterPro" id="IPR019348">
    <property type="entry name" value="PPP1R21_six_helix"/>
</dbReference>
<dbReference type="Proteomes" id="UP000694941">
    <property type="component" value="Unplaced"/>
</dbReference>
<accession>A0ABM1BQI5</accession>
<evidence type="ECO:0000313" key="13">
    <source>
        <dbReference type="RefSeq" id="XP_022255041.1"/>
    </source>
</evidence>
<evidence type="ECO:0000259" key="10">
    <source>
        <dbReference type="SMART" id="SM01254"/>
    </source>
</evidence>
<feature type="coiled-coil region" evidence="9">
    <location>
        <begin position="554"/>
        <end position="588"/>
    </location>
</feature>
<protein>
    <recommendedName>
        <fullName evidence="2">Protein phosphatase 1 regulatory subunit 21</fullName>
    </recommendedName>
    <alternativeName>
        <fullName evidence="7">Coiled-coil domain-containing protein 128</fullName>
    </alternativeName>
    <alternativeName>
        <fullName evidence="8">Ferry endosomal RAB5 effector complex subunit 2</fullName>
    </alternativeName>
    <alternativeName>
        <fullName evidence="6">KLRAQ motif-containing protein 1</fullName>
    </alternativeName>
</protein>
<evidence type="ECO:0000256" key="6">
    <source>
        <dbReference type="ARBA" id="ARBA00031361"/>
    </source>
</evidence>
<feature type="coiled-coil region" evidence="9">
    <location>
        <begin position="128"/>
        <end position="194"/>
    </location>
</feature>
<sequence>MEENPTNDLQFGKYHKLAAEYSKLKAQATVLKKAVGEEQTKNLEVKEQLKAKEQAIRKLEQEIECLNFRNLQLTKRVAVLQKDLDVKVEKPKQKKPAFPGGAHTVLDAELQNRIEENERLHQQVYSAELEHKKQIEELSRYLQEARDELALKEHILNEVIRKQETTISKLTDERAKIEVKLRNFERNFQEMTMKEEIRENEIKILQAQLQGKKETTSNVNGYKTGFVDCKDPQMNLLNVPVSLQRHQKLLKTSLRALGNALPDVVVALGALGNHFTAWVNDVIRVNESSKPGHLVKLSKLLTENGGHLKKIEEEYNFWMEKAVSEDILFGMVGRNLSDLSDAYSGYVRYLEKLFPYVLLCFQNPPPSGSRDLARLAEIHTNLQHTLARLRGSFSRVERYLTLYTTGVPDDKGVLKTSPVVVLQLVKSLRGILMCFEDVKKHYSAKLLVQNQLPTISEETKSAGEFVLSLIVSTLAGLKKVSNSADHMVQLPSPDMSLFYRGGLYSMPLTHPGVVVKSAIQKMKQRGSSYLHFMSKVEQDDSIPFKLSLDMNKTLGTCLEEKSNLAQQLEALKKRSLILEEEKEQWMLECQLLQARAAKGNDKEKEQESTENKDSLTSYLKRRIGQLIVEIQKADSKAVAFNSECWALRQRLTLAEEAQHTMQEQLDNVDDLSEEMKQNMDAVIMKYEEQLETLSEHVSNLNEKLVLQEGELEAAGLRRPK</sequence>
<evidence type="ECO:0000256" key="9">
    <source>
        <dbReference type="SAM" id="Coils"/>
    </source>
</evidence>
<organism evidence="11 12">
    <name type="scientific">Limulus polyphemus</name>
    <name type="common">Atlantic horseshoe crab</name>
    <dbReference type="NCBI Taxonomy" id="6850"/>
    <lineage>
        <taxon>Eukaryota</taxon>
        <taxon>Metazoa</taxon>
        <taxon>Ecdysozoa</taxon>
        <taxon>Arthropoda</taxon>
        <taxon>Chelicerata</taxon>
        <taxon>Merostomata</taxon>
        <taxon>Xiphosura</taxon>
        <taxon>Limulidae</taxon>
        <taxon>Limulus</taxon>
    </lineage>
</organism>
<evidence type="ECO:0000256" key="3">
    <source>
        <dbReference type="ARBA" id="ARBA00022753"/>
    </source>
</evidence>
<name>A0ABM1BQI5_LIMPO</name>
<keyword evidence="4" id="KW-0694">RNA-binding</keyword>
<evidence type="ECO:0000313" key="12">
    <source>
        <dbReference type="RefSeq" id="XP_013786719.1"/>
    </source>
</evidence>
<dbReference type="RefSeq" id="XP_022255041.1">
    <property type="nucleotide sequence ID" value="XM_022399333.1"/>
</dbReference>
<proteinExistence type="predicted"/>
<dbReference type="InterPro" id="IPR049372">
    <property type="entry name" value="PPP1R21_C"/>
</dbReference>
<dbReference type="InterPro" id="IPR040024">
    <property type="entry name" value="PPP1R21"/>
</dbReference>
<dbReference type="PANTHER" id="PTHR21448:SF0">
    <property type="entry name" value="PROTEIN PHOSPHATASE 1 REGULATORY SUBUNIT 21"/>
    <property type="match status" value="1"/>
</dbReference>
<keyword evidence="5 9" id="KW-0175">Coiled coil</keyword>
<feature type="coiled-coil region" evidence="9">
    <location>
        <begin position="654"/>
        <end position="710"/>
    </location>
</feature>
<evidence type="ECO:0000256" key="4">
    <source>
        <dbReference type="ARBA" id="ARBA00022884"/>
    </source>
</evidence>
<evidence type="ECO:0000256" key="7">
    <source>
        <dbReference type="ARBA" id="ARBA00031617"/>
    </source>
</evidence>